<evidence type="ECO:0000256" key="3">
    <source>
        <dbReference type="PROSITE-ProRule" id="PRU00339"/>
    </source>
</evidence>
<sequence length="1022" mass="107245">MGASGEVRWPATVGVIVGRDRELDGVCQALDAAQAGRPTITLLIGEAGIGKTRLADAAADMARAAGTRVLRGEADPTWRQPMELWRGVARAVGVEPSTDESLPAEVRRWDHLESLADALSASAPALVVLEDLHWADASAIWVLGQLPRTLGDAAVTFVATSRDHEPDMPRLDGLRRVSRVVRLGGLDVEAVGRLAALEAAREVDAADLHARTGGNPMFVQELVRSPDGSSVNGVIGEVVGRAFDRFDADTREALALAAVAGSACPLVVLAAAGSSAPDVLVRRLEPALAAGVLDEVGPTGVRFRHALFADAAGSLADSRGAHDRLAAAWDAVAGVAARAAAITHRLRSSAGEHDVDRAISVAAELVLGGAPAEAAALLWDAREAASGDRSELRARVALDLAEVLGSLGDLEQALTLYREAAELARESDDPVVRARAEIGADLWAAAFVPDLPRVRRLEQALAALPPHERHLRAMLLGRLTTVGGADPDAGERVQAWAAEAVAVARATDDPVLIAQMLVKQMITAAGRPEVDAGVALGQEVVRLAERAGRADLALAGYQRTAGFHLNRGDLAAATHSLGRAEVLAAVLPSPSWRQSTLISRTTLLALSGSRAAAVATMEEAARVGEGNTEPVVVLGVESMHRVMLVDLYRRPDARAEELYAITAKMLADVPSPVFEVQKGFGGWLFGDQAAVEEMLHRYGPAPELLLRVMTGDHLLRVFADTVARAGAARYASAAYRALLPYAGLLNVGGGHSAGLPVDDVLGRLACLDGDHEAAVHHARDAVATARAMPSPPLLVHCLDHLADAVERAGCGTDDPSALRAEAASLALTSGIERPSGVGAAPGRPASMRRDGPLWVLTSPIGDARLSDSNGLGQLARLLRTPTVEVSALELAGHLETPTAADLGPSLDARAKREYRRRLHQLQTEIDAAEACGDPVRGERAQVEMDALLRELRRAVGIGGRDRPSGSDAERARINVVRSLRRAIAAIADQAPMLGAHLEQSVRTGGHCLYLPPPGAALSWAVS</sequence>
<keyword evidence="6" id="KW-1185">Reference proteome</keyword>
<dbReference type="Gene3D" id="3.40.50.300">
    <property type="entry name" value="P-loop containing nucleotide triphosphate hydrolases"/>
    <property type="match status" value="1"/>
</dbReference>
<dbReference type="PANTHER" id="PTHR16305:SF28">
    <property type="entry name" value="GUANYLATE CYCLASE DOMAIN-CONTAINING PROTEIN"/>
    <property type="match status" value="1"/>
</dbReference>
<keyword evidence="2" id="KW-0067">ATP-binding</keyword>
<evidence type="ECO:0000259" key="4">
    <source>
        <dbReference type="Pfam" id="PF13191"/>
    </source>
</evidence>
<accession>A0A1G7ZI27</accession>
<feature type="domain" description="Orc1-like AAA ATPase" evidence="4">
    <location>
        <begin position="16"/>
        <end position="152"/>
    </location>
</feature>
<organism evidence="5 6">
    <name type="scientific">Pseudonocardia oroxyli</name>
    <dbReference type="NCBI Taxonomy" id="366584"/>
    <lineage>
        <taxon>Bacteria</taxon>
        <taxon>Bacillati</taxon>
        <taxon>Actinomycetota</taxon>
        <taxon>Actinomycetes</taxon>
        <taxon>Pseudonocardiales</taxon>
        <taxon>Pseudonocardiaceae</taxon>
        <taxon>Pseudonocardia</taxon>
    </lineage>
</organism>
<dbReference type="InterPro" id="IPR041664">
    <property type="entry name" value="AAA_16"/>
</dbReference>
<dbReference type="Pfam" id="PF13191">
    <property type="entry name" value="AAA_16"/>
    <property type="match status" value="1"/>
</dbReference>
<protein>
    <submittedName>
        <fullName evidence="5">AAA ATPase domain-containing protein</fullName>
    </submittedName>
</protein>
<dbReference type="Proteomes" id="UP000198967">
    <property type="component" value="Unassembled WGS sequence"/>
</dbReference>
<dbReference type="STRING" id="366584.SAMN05216377_118141"/>
<dbReference type="AlphaFoldDB" id="A0A1G7ZI27"/>
<dbReference type="PROSITE" id="PS50005">
    <property type="entry name" value="TPR"/>
    <property type="match status" value="1"/>
</dbReference>
<evidence type="ECO:0000256" key="1">
    <source>
        <dbReference type="ARBA" id="ARBA00022741"/>
    </source>
</evidence>
<dbReference type="InterPro" id="IPR019734">
    <property type="entry name" value="TPR_rpt"/>
</dbReference>
<evidence type="ECO:0000313" key="6">
    <source>
        <dbReference type="Proteomes" id="UP000198967"/>
    </source>
</evidence>
<dbReference type="OrthoDB" id="134712at2"/>
<reference evidence="5 6" key="1">
    <citation type="submission" date="2016-10" db="EMBL/GenBank/DDBJ databases">
        <authorList>
            <person name="de Groot N.N."/>
        </authorList>
    </citation>
    <scope>NUCLEOTIDE SEQUENCE [LARGE SCALE GENOMIC DNA]</scope>
    <source>
        <strain evidence="5 6">CGMCC 4.3143</strain>
    </source>
</reference>
<dbReference type="InterPro" id="IPR027417">
    <property type="entry name" value="P-loop_NTPase"/>
</dbReference>
<keyword evidence="3" id="KW-0802">TPR repeat</keyword>
<keyword evidence="1" id="KW-0547">Nucleotide-binding</keyword>
<dbReference type="EMBL" id="FNBE01000018">
    <property type="protein sequence ID" value="SDH08206.1"/>
    <property type="molecule type" value="Genomic_DNA"/>
</dbReference>
<dbReference type="PANTHER" id="PTHR16305">
    <property type="entry name" value="TESTICULAR SOLUBLE ADENYLYL CYCLASE"/>
    <property type="match status" value="1"/>
</dbReference>
<dbReference type="SUPFAM" id="SSF52540">
    <property type="entry name" value="P-loop containing nucleoside triphosphate hydrolases"/>
    <property type="match status" value="1"/>
</dbReference>
<gene>
    <name evidence="5" type="ORF">SAMN05216377_118141</name>
</gene>
<dbReference type="GO" id="GO:0004016">
    <property type="term" value="F:adenylate cyclase activity"/>
    <property type="evidence" value="ECO:0007669"/>
    <property type="project" value="TreeGrafter"/>
</dbReference>
<proteinExistence type="predicted"/>
<evidence type="ECO:0000256" key="2">
    <source>
        <dbReference type="ARBA" id="ARBA00022840"/>
    </source>
</evidence>
<feature type="repeat" description="TPR" evidence="3">
    <location>
        <begin position="394"/>
        <end position="427"/>
    </location>
</feature>
<dbReference type="GO" id="GO:0005524">
    <property type="term" value="F:ATP binding"/>
    <property type="evidence" value="ECO:0007669"/>
    <property type="project" value="UniProtKB-KW"/>
</dbReference>
<name>A0A1G7ZI27_PSEOR</name>
<evidence type="ECO:0000313" key="5">
    <source>
        <dbReference type="EMBL" id="SDH08206.1"/>
    </source>
</evidence>
<dbReference type="RefSeq" id="WP_093089032.1">
    <property type="nucleotide sequence ID" value="NZ_FNBE01000018.1"/>
</dbReference>
<dbReference type="GO" id="GO:0005737">
    <property type="term" value="C:cytoplasm"/>
    <property type="evidence" value="ECO:0007669"/>
    <property type="project" value="TreeGrafter"/>
</dbReference>